<reference evidence="2" key="1">
    <citation type="submission" date="2020-05" db="EMBL/GenBank/DDBJ databases">
        <authorList>
            <person name="Chiriac C."/>
            <person name="Salcher M."/>
            <person name="Ghai R."/>
            <person name="Kavagutti S V."/>
        </authorList>
    </citation>
    <scope>NUCLEOTIDE SEQUENCE</scope>
</reference>
<dbReference type="EMBL" id="LR797059">
    <property type="protein sequence ID" value="CAB4183814.1"/>
    <property type="molecule type" value="Genomic_DNA"/>
</dbReference>
<evidence type="ECO:0000313" key="2">
    <source>
        <dbReference type="EMBL" id="CAB4201927.1"/>
    </source>
</evidence>
<evidence type="ECO:0000313" key="1">
    <source>
        <dbReference type="EMBL" id="CAB4183814.1"/>
    </source>
</evidence>
<protein>
    <submittedName>
        <fullName evidence="2">Uncharacterized protein</fullName>
    </submittedName>
</protein>
<organism evidence="2">
    <name type="scientific">uncultured Caudovirales phage</name>
    <dbReference type="NCBI Taxonomy" id="2100421"/>
    <lineage>
        <taxon>Viruses</taxon>
        <taxon>Duplodnaviria</taxon>
        <taxon>Heunggongvirae</taxon>
        <taxon>Uroviricota</taxon>
        <taxon>Caudoviricetes</taxon>
        <taxon>Peduoviridae</taxon>
        <taxon>Maltschvirus</taxon>
        <taxon>Maltschvirus maltsch</taxon>
    </lineage>
</organism>
<proteinExistence type="predicted"/>
<sequence>MKDLYRGDGGPLSSYDEGWNDGVEAAEKALSSERDAAVAALKAARKTLSYCAVNPMELHPSNNMQHIVASNALGDLDEALRDVGDDA</sequence>
<dbReference type="EMBL" id="LR797311">
    <property type="protein sequence ID" value="CAB4201927.1"/>
    <property type="molecule type" value="Genomic_DNA"/>
</dbReference>
<accession>A0A6J5RUJ5</accession>
<name>A0A6J5RUJ5_9CAUD</name>
<gene>
    <name evidence="1" type="ORF">UFOVP1101_11</name>
    <name evidence="2" type="ORF">UFOVP1362_15</name>
</gene>